<organism evidence="1 2">
    <name type="scientific">Brevundimonas bullata</name>
    <dbReference type="NCBI Taxonomy" id="13160"/>
    <lineage>
        <taxon>Bacteria</taxon>
        <taxon>Pseudomonadati</taxon>
        <taxon>Pseudomonadota</taxon>
        <taxon>Alphaproteobacteria</taxon>
        <taxon>Caulobacterales</taxon>
        <taxon>Caulobacteraceae</taxon>
        <taxon>Brevundimonas</taxon>
    </lineage>
</organism>
<keyword evidence="2" id="KW-1185">Reference proteome</keyword>
<proteinExistence type="predicted"/>
<dbReference type="EMBL" id="JACHKY010000002">
    <property type="protein sequence ID" value="MBB4797928.1"/>
    <property type="molecule type" value="Genomic_DNA"/>
</dbReference>
<gene>
    <name evidence="1" type="ORF">HNP32_001652</name>
</gene>
<dbReference type="AlphaFoldDB" id="A0A7W7N313"/>
<protein>
    <submittedName>
        <fullName evidence="1">Uncharacterized protein</fullName>
    </submittedName>
</protein>
<sequence>MRTQLSPDDAHLNRLWLETFGQPLPLIGAPEIARRILRQNGVSARDLQPALAEPATTHAPKGVAVQQ</sequence>
<evidence type="ECO:0000313" key="1">
    <source>
        <dbReference type="EMBL" id="MBB4797928.1"/>
    </source>
</evidence>
<evidence type="ECO:0000313" key="2">
    <source>
        <dbReference type="Proteomes" id="UP000539957"/>
    </source>
</evidence>
<accession>A0A7W7N313</accession>
<reference evidence="1 2" key="1">
    <citation type="submission" date="2020-08" db="EMBL/GenBank/DDBJ databases">
        <title>Functional genomics of gut bacteria from endangered species of beetles.</title>
        <authorList>
            <person name="Carlos-Shanley C."/>
        </authorList>
    </citation>
    <scope>NUCLEOTIDE SEQUENCE [LARGE SCALE GENOMIC DNA]</scope>
    <source>
        <strain evidence="1 2">S00123</strain>
    </source>
</reference>
<comment type="caution">
    <text evidence="1">The sequence shown here is derived from an EMBL/GenBank/DDBJ whole genome shotgun (WGS) entry which is preliminary data.</text>
</comment>
<dbReference type="Proteomes" id="UP000539957">
    <property type="component" value="Unassembled WGS sequence"/>
</dbReference>
<dbReference type="RefSeq" id="WP_184268872.1">
    <property type="nucleotide sequence ID" value="NZ_JACHKY010000002.1"/>
</dbReference>
<name>A0A7W7N313_9CAUL</name>